<gene>
    <name evidence="2" type="ORF">S01H1_08994</name>
</gene>
<dbReference type="EMBL" id="BARS01004603">
    <property type="protein sequence ID" value="GAF80747.1"/>
    <property type="molecule type" value="Genomic_DNA"/>
</dbReference>
<proteinExistence type="predicted"/>
<evidence type="ECO:0000259" key="1">
    <source>
        <dbReference type="Pfam" id="PF04389"/>
    </source>
</evidence>
<comment type="caution">
    <text evidence="2">The sequence shown here is derived from an EMBL/GenBank/DDBJ whole genome shotgun (WGS) entry which is preliminary data.</text>
</comment>
<evidence type="ECO:0000313" key="2">
    <source>
        <dbReference type="EMBL" id="GAF80747.1"/>
    </source>
</evidence>
<reference evidence="2" key="1">
    <citation type="journal article" date="2014" name="Front. Microbiol.">
        <title>High frequency of phylogenetically diverse reductive dehalogenase-homologous genes in deep subseafloor sedimentary metagenomes.</title>
        <authorList>
            <person name="Kawai M."/>
            <person name="Futagami T."/>
            <person name="Toyoda A."/>
            <person name="Takaki Y."/>
            <person name="Nishi S."/>
            <person name="Hori S."/>
            <person name="Arai W."/>
            <person name="Tsubouchi T."/>
            <person name="Morono Y."/>
            <person name="Uchiyama I."/>
            <person name="Ito T."/>
            <person name="Fujiyama A."/>
            <person name="Inagaki F."/>
            <person name="Takami H."/>
        </authorList>
    </citation>
    <scope>NUCLEOTIDE SEQUENCE</scope>
    <source>
        <strain evidence="2">Expedition CK06-06</strain>
    </source>
</reference>
<dbReference type="SUPFAM" id="SSF53187">
    <property type="entry name" value="Zn-dependent exopeptidases"/>
    <property type="match status" value="1"/>
</dbReference>
<dbReference type="Gene3D" id="3.40.630.10">
    <property type="entry name" value="Zn peptidases"/>
    <property type="match status" value="1"/>
</dbReference>
<dbReference type="InterPro" id="IPR007484">
    <property type="entry name" value="Peptidase_M28"/>
</dbReference>
<protein>
    <recommendedName>
        <fullName evidence="1">Peptidase M28 domain-containing protein</fullName>
    </recommendedName>
</protein>
<accession>X0SXU1</accession>
<organism evidence="2">
    <name type="scientific">marine sediment metagenome</name>
    <dbReference type="NCBI Taxonomy" id="412755"/>
    <lineage>
        <taxon>unclassified sequences</taxon>
        <taxon>metagenomes</taxon>
        <taxon>ecological metagenomes</taxon>
    </lineage>
</organism>
<sequence>DGKGIVDNSGGVLLMLNLLSVFESNGKCNYKFVFTDKEESFQQGIKYLVKDYYNDDMNKIKYHLNIDGIGVGKSLVLYPSESYYLNKWVNNDTTILLTDCSPIALINLRTFHMFSCFHKDAEIVINTQTLSNNLSKYINNDWCILNYRESNISLLSEKALMILSEIEIVFSKEKYELY</sequence>
<feature type="domain" description="Peptidase M28" evidence="1">
    <location>
        <begin position="2"/>
        <end position="81"/>
    </location>
</feature>
<name>X0SXU1_9ZZZZ</name>
<dbReference type="Pfam" id="PF04389">
    <property type="entry name" value="Peptidase_M28"/>
    <property type="match status" value="1"/>
</dbReference>
<feature type="non-terminal residue" evidence="2">
    <location>
        <position position="1"/>
    </location>
</feature>
<dbReference type="AlphaFoldDB" id="X0SXU1"/>